<dbReference type="GO" id="GO:0043953">
    <property type="term" value="P:protein transport by the Tat complex"/>
    <property type="evidence" value="ECO:0007669"/>
    <property type="project" value="UniProtKB-UniRule"/>
</dbReference>
<evidence type="ECO:0000313" key="13">
    <source>
        <dbReference type="Proteomes" id="UP000588017"/>
    </source>
</evidence>
<keyword evidence="2 9" id="KW-0813">Transport</keyword>
<evidence type="ECO:0000256" key="8">
    <source>
        <dbReference type="ARBA" id="ARBA00023136"/>
    </source>
</evidence>
<evidence type="ECO:0000256" key="1">
    <source>
        <dbReference type="ARBA" id="ARBA00004167"/>
    </source>
</evidence>
<proteinExistence type="inferred from homology"/>
<accession>A0A841K2P0</accession>
<protein>
    <recommendedName>
        <fullName evidence="9">Sec-independent protein translocase protein TatB</fullName>
    </recommendedName>
</protein>
<gene>
    <name evidence="9" type="primary">tatB</name>
    <name evidence="12" type="ORF">HNQ73_000395</name>
</gene>
<evidence type="ECO:0000256" key="7">
    <source>
        <dbReference type="ARBA" id="ARBA00023010"/>
    </source>
</evidence>
<comment type="caution">
    <text evidence="12">The sequence shown here is derived from an EMBL/GenBank/DDBJ whole genome shotgun (WGS) entry which is preliminary data.</text>
</comment>
<dbReference type="PANTHER" id="PTHR33162">
    <property type="entry name" value="SEC-INDEPENDENT PROTEIN TRANSLOCASE PROTEIN TATA, CHLOROPLASTIC"/>
    <property type="match status" value="1"/>
</dbReference>
<dbReference type="EMBL" id="JACHEH010000001">
    <property type="protein sequence ID" value="MBB6166787.1"/>
    <property type="molecule type" value="Genomic_DNA"/>
</dbReference>
<sequence length="221" mass="23002">MFDIGWSELLIIGAVALIVIGPRDLPRTLRAIGQMTAKVRRMAGEFQSQFNEAMREAELDEIRRNVESVKDVTSAFDKPFNPIETARREIKSAIEGAGTVARQDDAATNATPAAPAPVDLPPPELPPAPDPVQSIAAAPAPEPAPNPDPAPKPRRRTKAAVADGGAPAAGEAKPAAPSRRSRSSAGPKAADGQEAKPVTTKARSTASRKKTVASPADGGEA</sequence>
<dbReference type="GO" id="GO:0008320">
    <property type="term" value="F:protein transmembrane transporter activity"/>
    <property type="evidence" value="ECO:0007669"/>
    <property type="project" value="UniProtKB-UniRule"/>
</dbReference>
<dbReference type="HAMAP" id="MF_00237">
    <property type="entry name" value="TatB"/>
    <property type="match status" value="1"/>
</dbReference>
<comment type="function">
    <text evidence="9">Part of the twin-arginine translocation (Tat) system that transports large folded proteins containing a characteristic twin-arginine motif in their signal peptide across membranes. Together with TatC, TatB is part of a receptor directly interacting with Tat signal peptides. TatB may form an oligomeric binding site that transiently accommodates folded Tat precursor proteins before their translocation.</text>
</comment>
<dbReference type="NCBIfam" id="TIGR01410">
    <property type="entry name" value="tatB"/>
    <property type="match status" value="1"/>
</dbReference>
<feature type="compositionally biased region" description="Low complexity" evidence="10">
    <location>
        <begin position="159"/>
        <end position="190"/>
    </location>
</feature>
<keyword evidence="4 9" id="KW-0812">Transmembrane</keyword>
<keyword evidence="13" id="KW-1185">Reference proteome</keyword>
<dbReference type="InterPro" id="IPR018448">
    <property type="entry name" value="TatB"/>
</dbReference>
<dbReference type="Gene3D" id="1.20.5.3310">
    <property type="match status" value="1"/>
</dbReference>
<keyword evidence="8 9" id="KW-0472">Membrane</keyword>
<comment type="subunit">
    <text evidence="9">The Tat system comprises two distinct complexes: a TatABC complex, containing multiple copies of TatA, TatB and TatC subunits, and a separate TatA complex, containing only TatA subunits. Substrates initially bind to the TatABC complex, which probably triggers association of the separate TatA complex to form the active translocon.</text>
</comment>
<organism evidence="12 13">
    <name type="scientific">Chelatococcus composti</name>
    <dbReference type="NCBI Taxonomy" id="1743235"/>
    <lineage>
        <taxon>Bacteria</taxon>
        <taxon>Pseudomonadati</taxon>
        <taxon>Pseudomonadota</taxon>
        <taxon>Alphaproteobacteria</taxon>
        <taxon>Hyphomicrobiales</taxon>
        <taxon>Chelatococcaceae</taxon>
        <taxon>Chelatococcus</taxon>
    </lineage>
</organism>
<dbReference type="PRINTS" id="PR01506">
    <property type="entry name" value="TATBPROTEIN"/>
</dbReference>
<dbReference type="Pfam" id="PF02416">
    <property type="entry name" value="TatA_B_E"/>
    <property type="match status" value="1"/>
</dbReference>
<feature type="region of interest" description="Disordered" evidence="10">
    <location>
        <begin position="99"/>
        <end position="221"/>
    </location>
</feature>
<reference evidence="12 13" key="1">
    <citation type="submission" date="2020-08" db="EMBL/GenBank/DDBJ databases">
        <title>Genomic Encyclopedia of Type Strains, Phase IV (KMG-IV): sequencing the most valuable type-strain genomes for metagenomic binning, comparative biology and taxonomic classification.</title>
        <authorList>
            <person name="Goeker M."/>
        </authorList>
    </citation>
    <scope>NUCLEOTIDE SEQUENCE [LARGE SCALE GENOMIC DNA]</scope>
    <source>
        <strain evidence="12 13">DSM 101465</strain>
    </source>
</reference>
<comment type="similarity">
    <text evidence="9">Belongs to the TatB family.</text>
</comment>
<dbReference type="PANTHER" id="PTHR33162:SF1">
    <property type="entry name" value="SEC-INDEPENDENT PROTEIN TRANSLOCASE PROTEIN TATA, CHLOROPLASTIC"/>
    <property type="match status" value="1"/>
</dbReference>
<keyword evidence="7 9" id="KW-0811">Translocation</keyword>
<evidence type="ECO:0000256" key="2">
    <source>
        <dbReference type="ARBA" id="ARBA00022448"/>
    </source>
</evidence>
<evidence type="ECO:0000256" key="9">
    <source>
        <dbReference type="HAMAP-Rule" id="MF_00237"/>
    </source>
</evidence>
<dbReference type="Proteomes" id="UP000588017">
    <property type="component" value="Unassembled WGS sequence"/>
</dbReference>
<keyword evidence="3 9" id="KW-1003">Cell membrane</keyword>
<evidence type="ECO:0000313" key="12">
    <source>
        <dbReference type="EMBL" id="MBB6166787.1"/>
    </source>
</evidence>
<feature type="transmembrane region" description="Helical" evidence="11">
    <location>
        <begin position="6"/>
        <end position="25"/>
    </location>
</feature>
<keyword evidence="5 9" id="KW-0653">Protein transport</keyword>
<feature type="compositionally biased region" description="Pro residues" evidence="10">
    <location>
        <begin position="140"/>
        <end position="150"/>
    </location>
</feature>
<feature type="compositionally biased region" description="Pro residues" evidence="10">
    <location>
        <begin position="114"/>
        <end position="130"/>
    </location>
</feature>
<evidence type="ECO:0000256" key="10">
    <source>
        <dbReference type="SAM" id="MobiDB-lite"/>
    </source>
</evidence>
<dbReference type="RefSeq" id="WP_183331707.1">
    <property type="nucleotide sequence ID" value="NZ_BMHX01000001.1"/>
</dbReference>
<name>A0A841K2P0_9HYPH</name>
<evidence type="ECO:0000256" key="11">
    <source>
        <dbReference type="SAM" id="Phobius"/>
    </source>
</evidence>
<dbReference type="InterPro" id="IPR003369">
    <property type="entry name" value="TatA/B/E"/>
</dbReference>
<dbReference type="GO" id="GO:0033281">
    <property type="term" value="C:TAT protein transport complex"/>
    <property type="evidence" value="ECO:0007669"/>
    <property type="project" value="UniProtKB-UniRule"/>
</dbReference>
<comment type="subcellular location">
    <subcellularLocation>
        <location evidence="9">Cell membrane</location>
        <topology evidence="9">Single-pass membrane protein</topology>
    </subcellularLocation>
    <subcellularLocation>
        <location evidence="1">Membrane</location>
        <topology evidence="1">Single-pass membrane protein</topology>
    </subcellularLocation>
</comment>
<dbReference type="AlphaFoldDB" id="A0A841K2P0"/>
<evidence type="ECO:0000256" key="4">
    <source>
        <dbReference type="ARBA" id="ARBA00022692"/>
    </source>
</evidence>
<evidence type="ECO:0000256" key="5">
    <source>
        <dbReference type="ARBA" id="ARBA00022927"/>
    </source>
</evidence>
<keyword evidence="6 9" id="KW-1133">Transmembrane helix</keyword>
<evidence type="ECO:0000256" key="3">
    <source>
        <dbReference type="ARBA" id="ARBA00022475"/>
    </source>
</evidence>
<evidence type="ECO:0000256" key="6">
    <source>
        <dbReference type="ARBA" id="ARBA00022989"/>
    </source>
</evidence>